<dbReference type="Gene3D" id="1.20.200.10">
    <property type="entry name" value="Fumarase/aspartase (Central domain)"/>
    <property type="match status" value="1"/>
</dbReference>
<feature type="domain" description="Fumarate lyase N-terminal" evidence="2">
    <location>
        <begin position="74"/>
        <end position="262"/>
    </location>
</feature>
<evidence type="ECO:0000259" key="2">
    <source>
        <dbReference type="Pfam" id="PF00206"/>
    </source>
</evidence>
<dbReference type="PRINTS" id="PR00149">
    <property type="entry name" value="FUMRATELYASE"/>
</dbReference>
<dbReference type="PANTHER" id="PTHR43172:SF1">
    <property type="entry name" value="ADENYLOSUCCINATE LYASE"/>
    <property type="match status" value="1"/>
</dbReference>
<comment type="caution">
    <text evidence="3">The sequence shown here is derived from an EMBL/GenBank/DDBJ whole genome shotgun (WGS) entry which is preliminary data.</text>
</comment>
<reference evidence="3 4" key="1">
    <citation type="submission" date="2024-10" db="EMBL/GenBank/DDBJ databases">
        <authorList>
            <person name="Kim D."/>
        </authorList>
    </citation>
    <scope>NUCLEOTIDE SEQUENCE [LARGE SCALE GENOMIC DNA]</scope>
    <source>
        <strain evidence="3">Taebaek</strain>
    </source>
</reference>
<proteinExistence type="predicted"/>
<accession>A0ABD2INP5</accession>
<sequence>MDSYTSVFAERWCRESPLLQLFSHEKKVDLSRQLWNWLVESESELGLAEAPTMERIESFGETSCFLKDNADLMIQREALDHVIKRLAICLKHLANFANENADHPTVGRTHLQKASLVTIGKRAVLWADGLLNASKKLRQVHAELRFRGVMDAIATQDPLVGLFNITDLERAELLDAAFAKKAGFVDKLFTVCDGTSYPRYHDSHLAFALASLASAASKFAFDLRILQSHDEMGEQFGDGQVGSSAMPQKRNPLHSERICGIANFEMLPQMVCALQNCAGGMARTSNSTGTQFTMQQQAFLAADAILSTMLAVIPKLCVNYGVVNDNVANSYAFLERAKMILTRSFGNNQQKAHAFINDIFRGNVQNREEVLAKFPEDVRADLAQLIANPILLCGRSVEIVRDFLDNELQEAISGVTEEEMQPEELDV</sequence>
<dbReference type="InterPro" id="IPR008948">
    <property type="entry name" value="L-Aspartase-like"/>
</dbReference>
<name>A0ABD2INP5_HETSC</name>
<dbReference type="EMBL" id="JBICCN010000356">
    <property type="protein sequence ID" value="KAL3074913.1"/>
    <property type="molecule type" value="Genomic_DNA"/>
</dbReference>
<evidence type="ECO:0000313" key="3">
    <source>
        <dbReference type="EMBL" id="KAL3074913.1"/>
    </source>
</evidence>
<dbReference type="Gene3D" id="1.10.275.60">
    <property type="match status" value="1"/>
</dbReference>
<dbReference type="InterPro" id="IPR020557">
    <property type="entry name" value="Fumarate_lyase_CS"/>
</dbReference>
<evidence type="ECO:0000313" key="4">
    <source>
        <dbReference type="Proteomes" id="UP001620645"/>
    </source>
</evidence>
<protein>
    <recommendedName>
        <fullName evidence="2">Fumarate lyase N-terminal domain-containing protein</fullName>
    </recommendedName>
</protein>
<dbReference type="Proteomes" id="UP001620645">
    <property type="component" value="Unassembled WGS sequence"/>
</dbReference>
<organism evidence="3 4">
    <name type="scientific">Heterodera schachtii</name>
    <name type="common">Sugarbeet cyst nematode worm</name>
    <name type="synonym">Tylenchus schachtii</name>
    <dbReference type="NCBI Taxonomy" id="97005"/>
    <lineage>
        <taxon>Eukaryota</taxon>
        <taxon>Metazoa</taxon>
        <taxon>Ecdysozoa</taxon>
        <taxon>Nematoda</taxon>
        <taxon>Chromadorea</taxon>
        <taxon>Rhabditida</taxon>
        <taxon>Tylenchina</taxon>
        <taxon>Tylenchomorpha</taxon>
        <taxon>Tylenchoidea</taxon>
        <taxon>Heteroderidae</taxon>
        <taxon>Heteroderinae</taxon>
        <taxon>Heterodera</taxon>
    </lineage>
</organism>
<dbReference type="GO" id="GO:0016829">
    <property type="term" value="F:lyase activity"/>
    <property type="evidence" value="ECO:0007669"/>
    <property type="project" value="UniProtKB-KW"/>
</dbReference>
<dbReference type="SUPFAM" id="SSF48557">
    <property type="entry name" value="L-aspartase-like"/>
    <property type="match status" value="1"/>
</dbReference>
<dbReference type="InterPro" id="IPR022761">
    <property type="entry name" value="Fumarate_lyase_N"/>
</dbReference>
<evidence type="ECO:0000256" key="1">
    <source>
        <dbReference type="ARBA" id="ARBA00023239"/>
    </source>
</evidence>
<dbReference type="PRINTS" id="PR00145">
    <property type="entry name" value="ARGSUCLYASE"/>
</dbReference>
<keyword evidence="4" id="KW-1185">Reference proteome</keyword>
<dbReference type="PROSITE" id="PS00163">
    <property type="entry name" value="FUMARATE_LYASES"/>
    <property type="match status" value="1"/>
</dbReference>
<dbReference type="Pfam" id="PF00206">
    <property type="entry name" value="Lyase_1"/>
    <property type="match status" value="1"/>
</dbReference>
<dbReference type="InterPro" id="IPR000362">
    <property type="entry name" value="Fumarate_lyase_fam"/>
</dbReference>
<keyword evidence="1" id="KW-0456">Lyase</keyword>
<dbReference type="Gene3D" id="1.10.40.30">
    <property type="entry name" value="Fumarase/aspartase (C-terminal domain)"/>
    <property type="match status" value="1"/>
</dbReference>
<gene>
    <name evidence="3" type="ORF">niasHS_014358</name>
</gene>
<dbReference type="AlphaFoldDB" id="A0ABD2INP5"/>
<dbReference type="PANTHER" id="PTHR43172">
    <property type="entry name" value="ADENYLOSUCCINATE LYASE"/>
    <property type="match status" value="1"/>
</dbReference>